<dbReference type="EMBL" id="KN832875">
    <property type="protein sequence ID" value="KIN01589.1"/>
    <property type="molecule type" value="Genomic_DNA"/>
</dbReference>
<organism evidence="1 2">
    <name type="scientific">Oidiodendron maius (strain Zn)</name>
    <dbReference type="NCBI Taxonomy" id="913774"/>
    <lineage>
        <taxon>Eukaryota</taxon>
        <taxon>Fungi</taxon>
        <taxon>Dikarya</taxon>
        <taxon>Ascomycota</taxon>
        <taxon>Pezizomycotina</taxon>
        <taxon>Leotiomycetes</taxon>
        <taxon>Leotiomycetes incertae sedis</taxon>
        <taxon>Myxotrichaceae</taxon>
        <taxon>Oidiodendron</taxon>
    </lineage>
</organism>
<dbReference type="OrthoDB" id="3524732at2759"/>
<reference evidence="1 2" key="1">
    <citation type="submission" date="2014-04" db="EMBL/GenBank/DDBJ databases">
        <authorList>
            <consortium name="DOE Joint Genome Institute"/>
            <person name="Kuo A."/>
            <person name="Martino E."/>
            <person name="Perotto S."/>
            <person name="Kohler A."/>
            <person name="Nagy L.G."/>
            <person name="Floudas D."/>
            <person name="Copeland A."/>
            <person name="Barry K.W."/>
            <person name="Cichocki N."/>
            <person name="Veneault-Fourrey C."/>
            <person name="LaButti K."/>
            <person name="Lindquist E.A."/>
            <person name="Lipzen A."/>
            <person name="Lundell T."/>
            <person name="Morin E."/>
            <person name="Murat C."/>
            <person name="Sun H."/>
            <person name="Tunlid A."/>
            <person name="Henrissat B."/>
            <person name="Grigoriev I.V."/>
            <person name="Hibbett D.S."/>
            <person name="Martin F."/>
            <person name="Nordberg H.P."/>
            <person name="Cantor M.N."/>
            <person name="Hua S.X."/>
        </authorList>
    </citation>
    <scope>NUCLEOTIDE SEQUENCE [LARGE SCALE GENOMIC DNA]</scope>
    <source>
        <strain evidence="1 2">Zn</strain>
    </source>
</reference>
<dbReference type="AlphaFoldDB" id="A0A0C3CRF8"/>
<dbReference type="InParanoid" id="A0A0C3CRF8"/>
<gene>
    <name evidence="1" type="ORF">OIDMADRAFT_53117</name>
</gene>
<evidence type="ECO:0000313" key="2">
    <source>
        <dbReference type="Proteomes" id="UP000054321"/>
    </source>
</evidence>
<name>A0A0C3CRF8_OIDMZ</name>
<dbReference type="Proteomes" id="UP000054321">
    <property type="component" value="Unassembled WGS sequence"/>
</dbReference>
<proteinExistence type="predicted"/>
<dbReference type="HOGENOM" id="CLU_1441452_0_0_1"/>
<reference evidence="2" key="2">
    <citation type="submission" date="2015-01" db="EMBL/GenBank/DDBJ databases">
        <title>Evolutionary Origins and Diversification of the Mycorrhizal Mutualists.</title>
        <authorList>
            <consortium name="DOE Joint Genome Institute"/>
            <consortium name="Mycorrhizal Genomics Consortium"/>
            <person name="Kohler A."/>
            <person name="Kuo A."/>
            <person name="Nagy L.G."/>
            <person name="Floudas D."/>
            <person name="Copeland A."/>
            <person name="Barry K.W."/>
            <person name="Cichocki N."/>
            <person name="Veneault-Fourrey C."/>
            <person name="LaButti K."/>
            <person name="Lindquist E.A."/>
            <person name="Lipzen A."/>
            <person name="Lundell T."/>
            <person name="Morin E."/>
            <person name="Murat C."/>
            <person name="Riley R."/>
            <person name="Ohm R."/>
            <person name="Sun H."/>
            <person name="Tunlid A."/>
            <person name="Henrissat B."/>
            <person name="Grigoriev I.V."/>
            <person name="Hibbett D.S."/>
            <person name="Martin F."/>
        </authorList>
    </citation>
    <scope>NUCLEOTIDE SEQUENCE [LARGE SCALE GENOMIC DNA]</scope>
    <source>
        <strain evidence="2">Zn</strain>
    </source>
</reference>
<keyword evidence="2" id="KW-1185">Reference proteome</keyword>
<evidence type="ECO:0000313" key="1">
    <source>
        <dbReference type="EMBL" id="KIN01589.1"/>
    </source>
</evidence>
<dbReference type="InterPro" id="IPR021842">
    <property type="entry name" value="DUF3435"/>
</dbReference>
<dbReference type="Pfam" id="PF11917">
    <property type="entry name" value="DUF3435"/>
    <property type="match status" value="1"/>
</dbReference>
<accession>A0A0C3CRF8</accession>
<protein>
    <submittedName>
        <fullName evidence="1">Uncharacterized protein</fullName>
    </submittedName>
</protein>
<sequence>MDVVDSPAENTTPYTDPDPWTYCQLQRIVQHMSRLAWFAQKTGLHQLRHGDAYLLAQHCKDRDTARNLMGQQTDSEAFSAYIFKTSTTDIQGLAHSIAPYDLTPFSGLDLGKCSNAPVTLPAKELAAINSHPEFIEVWKNPRRQKGHVLINLDPLKRLEKQPNNQQSHYSYSKDMKLSWPARIGNGND</sequence>